<name>A0ABQ9H1Q3_9NEOP</name>
<evidence type="ECO:0008006" key="3">
    <source>
        <dbReference type="Google" id="ProtNLM"/>
    </source>
</evidence>
<keyword evidence="2" id="KW-1185">Reference proteome</keyword>
<dbReference type="EMBL" id="JARBHB010000007">
    <property type="protein sequence ID" value="KAJ8878233.1"/>
    <property type="molecule type" value="Genomic_DNA"/>
</dbReference>
<organism evidence="1 2">
    <name type="scientific">Dryococelus australis</name>
    <dbReference type="NCBI Taxonomy" id="614101"/>
    <lineage>
        <taxon>Eukaryota</taxon>
        <taxon>Metazoa</taxon>
        <taxon>Ecdysozoa</taxon>
        <taxon>Arthropoda</taxon>
        <taxon>Hexapoda</taxon>
        <taxon>Insecta</taxon>
        <taxon>Pterygota</taxon>
        <taxon>Neoptera</taxon>
        <taxon>Polyneoptera</taxon>
        <taxon>Phasmatodea</taxon>
        <taxon>Verophasmatodea</taxon>
        <taxon>Anareolatae</taxon>
        <taxon>Phasmatidae</taxon>
        <taxon>Eurycanthinae</taxon>
        <taxon>Dryococelus</taxon>
    </lineage>
</organism>
<gene>
    <name evidence="1" type="ORF">PR048_018810</name>
</gene>
<accession>A0ABQ9H1Q3</accession>
<proteinExistence type="predicted"/>
<evidence type="ECO:0000313" key="2">
    <source>
        <dbReference type="Proteomes" id="UP001159363"/>
    </source>
</evidence>
<dbReference type="Proteomes" id="UP001159363">
    <property type="component" value="Chromosome 6"/>
</dbReference>
<protein>
    <recommendedName>
        <fullName evidence="3">DDE Tnp4 domain-containing protein</fullName>
    </recommendedName>
</protein>
<reference evidence="1 2" key="1">
    <citation type="submission" date="2023-02" db="EMBL/GenBank/DDBJ databases">
        <title>LHISI_Scaffold_Assembly.</title>
        <authorList>
            <person name="Stuart O.P."/>
            <person name="Cleave R."/>
            <person name="Magrath M.J.L."/>
            <person name="Mikheyev A.S."/>
        </authorList>
    </citation>
    <scope>NUCLEOTIDE SEQUENCE [LARGE SCALE GENOMIC DNA]</scope>
    <source>
        <strain evidence="1">Daus_M_001</strain>
        <tissue evidence="1">Leg muscle</tissue>
    </source>
</reference>
<evidence type="ECO:0000313" key="1">
    <source>
        <dbReference type="EMBL" id="KAJ8878233.1"/>
    </source>
</evidence>
<comment type="caution">
    <text evidence="1">The sequence shown here is derived from an EMBL/GenBank/DDBJ whole genome shotgun (WGS) entry which is preliminary data.</text>
</comment>
<feature type="non-terminal residue" evidence="1">
    <location>
        <position position="145"/>
    </location>
</feature>
<sequence length="145" mass="16750">MPYYLVAEDTFPLSTCLMEPYRYRDLPADKRILQLRARNTVENVFGIIAQRFLVLIKPMLLQLSTVEEVVLLYMLQGAGQRCLYPGPVNGDTHDVQPGEWRGEAAFTSTQGFHNSDEVPSQREVKEELTNYSITPEGEVRWQYRH</sequence>